<reference evidence="1" key="1">
    <citation type="submission" date="2023-03" db="EMBL/GenBank/DDBJ databases">
        <authorList>
            <person name="Julca I."/>
        </authorList>
    </citation>
    <scope>NUCLEOTIDE SEQUENCE</scope>
</reference>
<sequence>MDETDMVSLFSSFGRETSYKVIKDEDGISKGNGRRSKEGWWFTIYCSVQDFDCGLCSKERKKLSTFAEVLCAVPRQPLYPSISSSLLNLLQPKQNEGSSGGLLGVSPVQEQRCLDMLQGTIDPCRQPQDEPELGKTHQYHEANLEVSNSDQAERGMNLDRDRARPHGTSMVGFKFINKDLNQIEIILASDGDDKANKIERLSSHLLCAYAGPQAVGKPLVEMLKTESWDVENSNKKYKSWMAAGTAEDWQKNEAATLAAKAEIDINNNPTDLMIASFDADGGASLHVVNQRGIQRETEMEGVGSGSVPALAHLRAKLDLLPVLTIKEAASHAREAIEVASIVDEKGTGGKISVVHLGDLGSTPCTEEENITTGWSRTDEFFEGLVDEVDIDLPAPETP</sequence>
<dbReference type="Proteomes" id="UP001161247">
    <property type="component" value="Chromosome 7"/>
</dbReference>
<dbReference type="SUPFAM" id="SSF56235">
    <property type="entry name" value="N-terminal nucleophile aminohydrolases (Ntn hydrolases)"/>
    <property type="match status" value="1"/>
</dbReference>
<accession>A0AAV1DW64</accession>
<gene>
    <name evidence="1" type="ORF">OLC1_LOCUS19374</name>
</gene>
<dbReference type="GO" id="GO:0051603">
    <property type="term" value="P:proteolysis involved in protein catabolic process"/>
    <property type="evidence" value="ECO:0007669"/>
    <property type="project" value="InterPro"/>
</dbReference>
<proteinExistence type="predicted"/>
<organism evidence="1 2">
    <name type="scientific">Oldenlandia corymbosa var. corymbosa</name>
    <dbReference type="NCBI Taxonomy" id="529605"/>
    <lineage>
        <taxon>Eukaryota</taxon>
        <taxon>Viridiplantae</taxon>
        <taxon>Streptophyta</taxon>
        <taxon>Embryophyta</taxon>
        <taxon>Tracheophyta</taxon>
        <taxon>Spermatophyta</taxon>
        <taxon>Magnoliopsida</taxon>
        <taxon>eudicotyledons</taxon>
        <taxon>Gunneridae</taxon>
        <taxon>Pentapetalae</taxon>
        <taxon>asterids</taxon>
        <taxon>lamiids</taxon>
        <taxon>Gentianales</taxon>
        <taxon>Rubiaceae</taxon>
        <taxon>Rubioideae</taxon>
        <taxon>Spermacoceae</taxon>
        <taxon>Hedyotis-Oldenlandia complex</taxon>
        <taxon>Oldenlandia</taxon>
    </lineage>
</organism>
<evidence type="ECO:0000313" key="2">
    <source>
        <dbReference type="Proteomes" id="UP001161247"/>
    </source>
</evidence>
<dbReference type="Pfam" id="PF00227">
    <property type="entry name" value="Proteasome"/>
    <property type="match status" value="1"/>
</dbReference>
<evidence type="ECO:0000313" key="1">
    <source>
        <dbReference type="EMBL" id="CAI9112125.1"/>
    </source>
</evidence>
<protein>
    <submittedName>
        <fullName evidence="1">OLC1v1012510C1</fullName>
    </submittedName>
</protein>
<dbReference type="InterPro" id="IPR001353">
    <property type="entry name" value="Proteasome_sua/b"/>
</dbReference>
<dbReference type="AlphaFoldDB" id="A0AAV1DW64"/>
<dbReference type="Gene3D" id="3.60.20.10">
    <property type="entry name" value="Glutamine Phosphoribosylpyrophosphate, subunit 1, domain 1"/>
    <property type="match status" value="1"/>
</dbReference>
<keyword evidence="2" id="KW-1185">Reference proteome</keyword>
<dbReference type="GO" id="GO:0005839">
    <property type="term" value="C:proteasome core complex"/>
    <property type="evidence" value="ECO:0007669"/>
    <property type="project" value="InterPro"/>
</dbReference>
<dbReference type="InterPro" id="IPR029055">
    <property type="entry name" value="Ntn_hydrolases_N"/>
</dbReference>
<name>A0AAV1DW64_OLDCO</name>
<dbReference type="EMBL" id="OX459124">
    <property type="protein sequence ID" value="CAI9112125.1"/>
    <property type="molecule type" value="Genomic_DNA"/>
</dbReference>